<evidence type="ECO:0000313" key="1">
    <source>
        <dbReference type="EMBL" id="GGC61072.1"/>
    </source>
</evidence>
<keyword evidence="2" id="KW-1185">Reference proteome</keyword>
<evidence type="ECO:0000313" key="2">
    <source>
        <dbReference type="Proteomes" id="UP000602004"/>
    </source>
</evidence>
<name>A0ABQ1N9N8_9BURK</name>
<reference evidence="2" key="1">
    <citation type="journal article" date="2019" name="Int. J. Syst. Evol. Microbiol.">
        <title>The Global Catalogue of Microorganisms (GCM) 10K type strain sequencing project: providing services to taxonomists for standard genome sequencing and annotation.</title>
        <authorList>
            <consortium name="The Broad Institute Genomics Platform"/>
            <consortium name="The Broad Institute Genome Sequencing Center for Infectious Disease"/>
            <person name="Wu L."/>
            <person name="Ma J."/>
        </authorList>
    </citation>
    <scope>NUCLEOTIDE SEQUENCE [LARGE SCALE GENOMIC DNA]</scope>
    <source>
        <strain evidence="2">CGMCC 1.15103</strain>
    </source>
</reference>
<dbReference type="EMBL" id="BMHL01000012">
    <property type="protein sequence ID" value="GGC61072.1"/>
    <property type="molecule type" value="Genomic_DNA"/>
</dbReference>
<comment type="caution">
    <text evidence="1">The sequence shown here is derived from an EMBL/GenBank/DDBJ whole genome shotgun (WGS) entry which is preliminary data.</text>
</comment>
<accession>A0ABQ1N9N8</accession>
<protein>
    <submittedName>
        <fullName evidence="1">Uncharacterized protein</fullName>
    </submittedName>
</protein>
<organism evidence="1 2">
    <name type="scientific">Paraburkholderia caffeinilytica</name>
    <dbReference type="NCBI Taxonomy" id="1761016"/>
    <lineage>
        <taxon>Bacteria</taxon>
        <taxon>Pseudomonadati</taxon>
        <taxon>Pseudomonadota</taxon>
        <taxon>Betaproteobacteria</taxon>
        <taxon>Burkholderiales</taxon>
        <taxon>Burkholderiaceae</taxon>
        <taxon>Paraburkholderia</taxon>
    </lineage>
</organism>
<sequence length="55" mass="6060">MWRISTGQGGALTNPLGEKRFELLLFGGRLAQPCRCNGETGEARAARNVLPEEWT</sequence>
<gene>
    <name evidence="1" type="ORF">GCM10011400_55990</name>
</gene>
<dbReference type="Proteomes" id="UP000602004">
    <property type="component" value="Unassembled WGS sequence"/>
</dbReference>
<proteinExistence type="predicted"/>